<dbReference type="InterPro" id="IPR007235">
    <property type="entry name" value="Glyco_trans_28_C"/>
</dbReference>
<feature type="domain" description="Glycosyl transferase family 28 C-terminal" evidence="1">
    <location>
        <begin position="233"/>
        <end position="281"/>
    </location>
</feature>
<dbReference type="SUPFAM" id="SSF53756">
    <property type="entry name" value="UDP-Glycosyltransferase/glycogen phosphorylase"/>
    <property type="match status" value="1"/>
</dbReference>
<keyword evidence="3" id="KW-1185">Reference proteome</keyword>
<dbReference type="OrthoDB" id="9809594at2"/>
<accession>A0A660LDY3</accession>
<proteinExistence type="predicted"/>
<gene>
    <name evidence="2" type="ORF">C8N24_3148</name>
</gene>
<dbReference type="GO" id="GO:0016758">
    <property type="term" value="F:hexosyltransferase activity"/>
    <property type="evidence" value="ECO:0007669"/>
    <property type="project" value="InterPro"/>
</dbReference>
<keyword evidence="2" id="KW-0808">Transferase</keyword>
<dbReference type="Gene3D" id="3.40.50.2000">
    <property type="entry name" value="Glycogen Phosphorylase B"/>
    <property type="match status" value="1"/>
</dbReference>
<reference evidence="2 3" key="1">
    <citation type="submission" date="2018-10" db="EMBL/GenBank/DDBJ databases">
        <title>Genomic Encyclopedia of Archaeal and Bacterial Type Strains, Phase II (KMG-II): from individual species to whole genera.</title>
        <authorList>
            <person name="Goeker M."/>
        </authorList>
    </citation>
    <scope>NUCLEOTIDE SEQUENCE [LARGE SCALE GENOMIC DNA]</scope>
    <source>
        <strain evidence="2 3">DSM 14954</strain>
    </source>
</reference>
<dbReference type="PANTHER" id="PTHR21015:SF22">
    <property type="entry name" value="GLYCOSYLTRANSFERASE"/>
    <property type="match status" value="1"/>
</dbReference>
<evidence type="ECO:0000313" key="2">
    <source>
        <dbReference type="EMBL" id="RKQ93287.1"/>
    </source>
</evidence>
<dbReference type="PANTHER" id="PTHR21015">
    <property type="entry name" value="UDP-N-ACETYLGLUCOSAMINE--N-ACETYLMURAMYL-(PENTAPEPTIDE) PYROPHOSPHORYL-UNDECAPRENOL N-ACETYLGLUCOSAMINE TRANSFERASE 1"/>
    <property type="match status" value="1"/>
</dbReference>
<sequence>MIGYYVHHQGDGHVLRAQAIAAQLGEPVTGISSRPRPDGWAGPWLQLARDDDPEPADGVDATAGGALHWAPTGHPGLRERMAQIAAWVATYAPRLVVVDVSVEVTVLVRSMGVPTIVMGIPGVREDRAHQLGYRLADAIVAPWPEWAPVLRGGEPWADKLHAVGAISRFDGRERAEHEDGPPNVVVLSGRGGTELSLTMLAEAERATPGWSWTVLGPPSDRWVDDPWPLLCGADVVVTHAGQNALADVAAAGRPAIVIPQPRPHDEQHATARALGEAGLAVVRPTWPEPDEWDALLSQALDRGGAGWARWHTGTGAERAAAVLQELAWAPQ</sequence>
<dbReference type="Pfam" id="PF04101">
    <property type="entry name" value="Glyco_tran_28_C"/>
    <property type="match status" value="1"/>
</dbReference>
<dbReference type="AlphaFoldDB" id="A0A660LDY3"/>
<evidence type="ECO:0000313" key="3">
    <source>
        <dbReference type="Proteomes" id="UP000278962"/>
    </source>
</evidence>
<comment type="caution">
    <text evidence="2">The sequence shown here is derived from an EMBL/GenBank/DDBJ whole genome shotgun (WGS) entry which is preliminary data.</text>
</comment>
<protein>
    <submittedName>
        <fullName evidence="2">UDP-N-acetylglucosamine:LPS N-acetylglucosamine transferase</fullName>
    </submittedName>
</protein>
<dbReference type="Proteomes" id="UP000278962">
    <property type="component" value="Unassembled WGS sequence"/>
</dbReference>
<dbReference type="RefSeq" id="WP_121253243.1">
    <property type="nucleotide sequence ID" value="NZ_RBIL01000001.1"/>
</dbReference>
<name>A0A660LDY3_9ACTN</name>
<evidence type="ECO:0000259" key="1">
    <source>
        <dbReference type="Pfam" id="PF04101"/>
    </source>
</evidence>
<organism evidence="2 3">
    <name type="scientific">Solirubrobacter pauli</name>
    <dbReference type="NCBI Taxonomy" id="166793"/>
    <lineage>
        <taxon>Bacteria</taxon>
        <taxon>Bacillati</taxon>
        <taxon>Actinomycetota</taxon>
        <taxon>Thermoleophilia</taxon>
        <taxon>Solirubrobacterales</taxon>
        <taxon>Solirubrobacteraceae</taxon>
        <taxon>Solirubrobacter</taxon>
    </lineage>
</organism>
<dbReference type="EMBL" id="RBIL01000001">
    <property type="protein sequence ID" value="RKQ93287.1"/>
    <property type="molecule type" value="Genomic_DNA"/>
</dbReference>